<dbReference type="InterPro" id="IPR051125">
    <property type="entry name" value="ABC-4/HrtB_transporter"/>
</dbReference>
<comment type="subcellular location">
    <subcellularLocation>
        <location evidence="1">Cell membrane</location>
        <topology evidence="1">Multi-pass membrane protein</topology>
    </subcellularLocation>
</comment>
<keyword evidence="6" id="KW-0472">Membrane</keyword>
<dbReference type="OrthoDB" id="5242186at2"/>
<evidence type="ECO:0000259" key="9">
    <source>
        <dbReference type="Pfam" id="PF12704"/>
    </source>
</evidence>
<gene>
    <name evidence="10" type="ORF">BJ976_000367</name>
</gene>
<dbReference type="InterPro" id="IPR003838">
    <property type="entry name" value="ABC3_permease_C"/>
</dbReference>
<evidence type="ECO:0000256" key="3">
    <source>
        <dbReference type="ARBA" id="ARBA00022475"/>
    </source>
</evidence>
<feature type="domain" description="ABC3 transporter permease C-terminal" evidence="8">
    <location>
        <begin position="255"/>
        <end position="362"/>
    </location>
</feature>
<dbReference type="Proteomes" id="UP000560081">
    <property type="component" value="Unassembled WGS sequence"/>
</dbReference>
<evidence type="ECO:0000313" key="11">
    <source>
        <dbReference type="Proteomes" id="UP000560081"/>
    </source>
</evidence>
<dbReference type="GO" id="GO:0005886">
    <property type="term" value="C:plasma membrane"/>
    <property type="evidence" value="ECO:0007669"/>
    <property type="project" value="UniProtKB-SubCell"/>
</dbReference>
<name>A0A4Y8X1Y8_9MICC</name>
<dbReference type="AlphaFoldDB" id="A0A4Y8X1Y8"/>
<evidence type="ECO:0000259" key="8">
    <source>
        <dbReference type="Pfam" id="PF02687"/>
    </source>
</evidence>
<evidence type="ECO:0000256" key="4">
    <source>
        <dbReference type="ARBA" id="ARBA00022692"/>
    </source>
</evidence>
<keyword evidence="3" id="KW-1003">Cell membrane</keyword>
<organism evidence="10 11">
    <name type="scientific">Micrococcus flavus</name>
    <dbReference type="NCBI Taxonomy" id="384602"/>
    <lineage>
        <taxon>Bacteria</taxon>
        <taxon>Bacillati</taxon>
        <taxon>Actinomycetota</taxon>
        <taxon>Actinomycetes</taxon>
        <taxon>Micrococcales</taxon>
        <taxon>Micrococcaceae</taxon>
        <taxon>Micrococcus</taxon>
    </lineage>
</organism>
<dbReference type="PANTHER" id="PTHR43738:SF1">
    <property type="entry name" value="HEMIN TRANSPORT SYSTEM PERMEASE PROTEIN HRTB-RELATED"/>
    <property type="match status" value="1"/>
</dbReference>
<dbReference type="InterPro" id="IPR025857">
    <property type="entry name" value="MacB_PCD"/>
</dbReference>
<keyword evidence="11" id="KW-1185">Reference proteome</keyword>
<evidence type="ECO:0000256" key="6">
    <source>
        <dbReference type="ARBA" id="ARBA00023136"/>
    </source>
</evidence>
<comment type="similarity">
    <text evidence="7">Belongs to the ABC-4 integral membrane protein family.</text>
</comment>
<dbReference type="PANTHER" id="PTHR43738">
    <property type="entry name" value="ABC TRANSPORTER, MEMBRANE PROTEIN"/>
    <property type="match status" value="1"/>
</dbReference>
<dbReference type="Pfam" id="PF12704">
    <property type="entry name" value="MacB_PCD"/>
    <property type="match status" value="1"/>
</dbReference>
<keyword evidence="2" id="KW-0813">Transport</keyword>
<protein>
    <submittedName>
        <fullName evidence="10">Putative ABC transport system permease protein</fullName>
    </submittedName>
</protein>
<evidence type="ECO:0000313" key="10">
    <source>
        <dbReference type="EMBL" id="MBB4882016.1"/>
    </source>
</evidence>
<evidence type="ECO:0000256" key="5">
    <source>
        <dbReference type="ARBA" id="ARBA00022989"/>
    </source>
</evidence>
<proteinExistence type="inferred from homology"/>
<keyword evidence="5" id="KW-1133">Transmembrane helix</keyword>
<comment type="caution">
    <text evidence="10">The sequence shown here is derived from an EMBL/GenBank/DDBJ whole genome shotgun (WGS) entry which is preliminary data.</text>
</comment>
<reference evidence="10 11" key="1">
    <citation type="submission" date="2020-08" db="EMBL/GenBank/DDBJ databases">
        <title>Sequencing the genomes of 1000 actinobacteria strains.</title>
        <authorList>
            <person name="Klenk H.-P."/>
        </authorList>
    </citation>
    <scope>NUCLEOTIDE SEQUENCE [LARGE SCALE GENOMIC DNA]</scope>
    <source>
        <strain evidence="10 11">DSM 19079</strain>
    </source>
</reference>
<dbReference type="RefSeq" id="WP_135029808.1">
    <property type="nucleotide sequence ID" value="NZ_BMLA01000003.1"/>
</dbReference>
<evidence type="ECO:0000256" key="1">
    <source>
        <dbReference type="ARBA" id="ARBA00004651"/>
    </source>
</evidence>
<dbReference type="Pfam" id="PF02687">
    <property type="entry name" value="FtsX"/>
    <property type="match status" value="1"/>
</dbReference>
<sequence length="369" mass="37161">MFLALRDLRFATGRFSLMGAVVALITVLLVMLSGLTAGLGHENTAALDELGARGTDRIVFGGAAGQDPTASFTQAELTAAQREAWAGTDGVERVEPLGVSQGRLTGRDGEEVAGVASAAFLGLDPGAPQAPAGLRDGELVLSRTLADQAGVGSGGRVESGGRMYTVAGVVDDSWYSHTPVAWSTATDWRALSHTADPDVLGTAALVTLAPGADADAVTAAGDAAARTVAADVKGAYAALPAYSSEHGSLTMMQGFLYGISALVVVAFLSIWTIQRTREIAVLKALGGSTGWVLRDALLQGGIVLALGVALGTGVAMAAGAFAARAVPFVLDATTTVLPALGVLTLGLAGSALAVARVTRIDPLIALGGN</sequence>
<accession>A0A4Y8X1Y8</accession>
<evidence type="ECO:0000256" key="7">
    <source>
        <dbReference type="ARBA" id="ARBA00038076"/>
    </source>
</evidence>
<evidence type="ECO:0000256" key="2">
    <source>
        <dbReference type="ARBA" id="ARBA00022448"/>
    </source>
</evidence>
<keyword evidence="4" id="KW-0812">Transmembrane</keyword>
<dbReference type="EMBL" id="JACHMC010000001">
    <property type="protein sequence ID" value="MBB4882016.1"/>
    <property type="molecule type" value="Genomic_DNA"/>
</dbReference>
<feature type="domain" description="MacB-like periplasmic core" evidence="9">
    <location>
        <begin position="22"/>
        <end position="220"/>
    </location>
</feature>